<dbReference type="GO" id="GO:0004029">
    <property type="term" value="F:aldehyde dehydrogenase (NAD+) activity"/>
    <property type="evidence" value="ECO:0007669"/>
    <property type="project" value="TreeGrafter"/>
</dbReference>
<proteinExistence type="inferred from homology"/>
<dbReference type="Gene3D" id="3.40.309.10">
    <property type="entry name" value="Aldehyde Dehydrogenase, Chain A, domain 2"/>
    <property type="match status" value="1"/>
</dbReference>
<evidence type="ECO:0000313" key="9">
    <source>
        <dbReference type="EMBL" id="BBH28025.1"/>
    </source>
</evidence>
<evidence type="ECO:0000256" key="5">
    <source>
        <dbReference type="PIRSR" id="PIRSR036492-1"/>
    </source>
</evidence>
<evidence type="ECO:0000313" key="10">
    <source>
        <dbReference type="Proteomes" id="UP000268059"/>
    </source>
</evidence>
<dbReference type="AlphaFoldDB" id="A0A3G9JI03"/>
<dbReference type="InterPro" id="IPR012394">
    <property type="entry name" value="Aldehyde_DH_NAD(P)"/>
</dbReference>
<dbReference type="Proteomes" id="UP000268059">
    <property type="component" value="Chromosome"/>
</dbReference>
<dbReference type="PROSITE" id="PS00070">
    <property type="entry name" value="ALDEHYDE_DEHYDR_CYS"/>
    <property type="match status" value="1"/>
</dbReference>
<accession>A0A3G9JI03</accession>
<dbReference type="InterPro" id="IPR016161">
    <property type="entry name" value="Ald_DH/histidinol_DH"/>
</dbReference>
<reference evidence="9 10" key="1">
    <citation type="submission" date="2018-11" db="EMBL/GenBank/DDBJ databases">
        <title>Novel Erysipelotrichaceae bacterium isolated from small intestine of a swine.</title>
        <authorList>
            <person name="Kim J.S."/>
            <person name="Choe H."/>
            <person name="Lee Y.R."/>
            <person name="Kim K.M."/>
            <person name="Park D.S."/>
        </authorList>
    </citation>
    <scope>NUCLEOTIDE SEQUENCE [LARGE SCALE GENOMIC DNA]</scope>
    <source>
        <strain evidence="9 10">SG0102</strain>
    </source>
</reference>
<sequence length="456" mass="51826">MNIEEIYKTQKAYFNSFETRNVEKRKDVLTRIMNWLEEHEDDINQALKLDLGKTRAEAYLSEIGLIYDAFSVIEKNIDKWTKRRKVGSPIRALLFRSFTVYEPYGTVLVMSPWNYPYLLSMEPVLYAIAAGNTVVLKPSEYAPNTAEIFTRLAEDLGEPGLLSVIQGDARTSRELLTYKWDYIFFTGSTSVGKVVYKRAAENLTPVTLELGGKSPTIVTNSIDIDVAAKRIAFGKFLNAGQTCVAPDYVFVHESVKDQFIDRLKHYIHEFFGDNPLESESLCKIINRKHFNRLLSLVDHQNILIGGSASERSLKIAPTVIDGVQESDAIMQQEIFGPILPVMTYQDIDEVIAYINNHPKPLALYLFTEDKEIQDKVLDRCSFGGGCINDTIMHLSDHDLPFGGVGDSGIGAYHGNYSFETFSHEKSVLTSSTKRDINFRYYPLTEDKEYQIRKQLK</sequence>
<evidence type="ECO:0000256" key="4">
    <source>
        <dbReference type="PIRNR" id="PIRNR036492"/>
    </source>
</evidence>
<dbReference type="Pfam" id="PF00171">
    <property type="entry name" value="Aldedh"/>
    <property type="match status" value="1"/>
</dbReference>
<dbReference type="FunFam" id="3.40.309.10:FF:000003">
    <property type="entry name" value="Aldehyde dehydrogenase"/>
    <property type="match status" value="1"/>
</dbReference>
<keyword evidence="10" id="KW-1185">Reference proteome</keyword>
<dbReference type="CDD" id="cd07136">
    <property type="entry name" value="ALDH_YwdH-P39616"/>
    <property type="match status" value="1"/>
</dbReference>
<keyword evidence="2 4" id="KW-0560">Oxidoreductase</keyword>
<gene>
    <name evidence="9" type="primary">aldH</name>
    <name evidence="9" type="ORF">SG0102_29590</name>
</gene>
<name>A0A3G9JI03_9FIRM</name>
<dbReference type="InterPro" id="IPR029510">
    <property type="entry name" value="Ald_DH_CS_GLU"/>
</dbReference>
<protein>
    <recommendedName>
        <fullName evidence="4">Aldehyde dehydrogenase</fullName>
    </recommendedName>
</protein>
<evidence type="ECO:0000256" key="2">
    <source>
        <dbReference type="ARBA" id="ARBA00023002"/>
    </source>
</evidence>
<feature type="active site" evidence="5 6">
    <location>
        <position position="209"/>
    </location>
</feature>
<dbReference type="SUPFAM" id="SSF53720">
    <property type="entry name" value="ALDH-like"/>
    <property type="match status" value="1"/>
</dbReference>
<evidence type="ECO:0000256" key="6">
    <source>
        <dbReference type="PROSITE-ProRule" id="PRU10007"/>
    </source>
</evidence>
<dbReference type="InterPro" id="IPR016163">
    <property type="entry name" value="Ald_DH_C"/>
</dbReference>
<feature type="domain" description="Aldehyde dehydrogenase" evidence="8">
    <location>
        <begin position="3"/>
        <end position="427"/>
    </location>
</feature>
<dbReference type="InterPro" id="IPR016162">
    <property type="entry name" value="Ald_DH_N"/>
</dbReference>
<dbReference type="FunCoup" id="A0A3G9JI03">
    <property type="interactions" value="311"/>
</dbReference>
<evidence type="ECO:0000256" key="1">
    <source>
        <dbReference type="ARBA" id="ARBA00009986"/>
    </source>
</evidence>
<keyword evidence="3" id="KW-0520">NAD</keyword>
<organism evidence="9 10">
    <name type="scientific">Intestinibaculum porci</name>
    <dbReference type="NCBI Taxonomy" id="2487118"/>
    <lineage>
        <taxon>Bacteria</taxon>
        <taxon>Bacillati</taxon>
        <taxon>Bacillota</taxon>
        <taxon>Erysipelotrichia</taxon>
        <taxon>Erysipelotrichales</taxon>
        <taxon>Erysipelotrichaceae</taxon>
        <taxon>Intestinibaculum</taxon>
    </lineage>
</organism>
<dbReference type="GO" id="GO:0005737">
    <property type="term" value="C:cytoplasm"/>
    <property type="evidence" value="ECO:0007669"/>
    <property type="project" value="TreeGrafter"/>
</dbReference>
<evidence type="ECO:0000256" key="3">
    <source>
        <dbReference type="ARBA" id="ARBA00023027"/>
    </source>
</evidence>
<dbReference type="EMBL" id="AP019309">
    <property type="protein sequence ID" value="BBH28025.1"/>
    <property type="molecule type" value="Genomic_DNA"/>
</dbReference>
<dbReference type="PANTHER" id="PTHR43570:SF16">
    <property type="entry name" value="ALDEHYDE DEHYDROGENASE TYPE III, ISOFORM Q"/>
    <property type="match status" value="1"/>
</dbReference>
<dbReference type="GO" id="GO:0006081">
    <property type="term" value="P:aldehyde metabolic process"/>
    <property type="evidence" value="ECO:0007669"/>
    <property type="project" value="InterPro"/>
</dbReference>
<comment type="similarity">
    <text evidence="1 4 7">Belongs to the aldehyde dehydrogenase family.</text>
</comment>
<dbReference type="PANTHER" id="PTHR43570">
    <property type="entry name" value="ALDEHYDE DEHYDROGENASE"/>
    <property type="match status" value="1"/>
</dbReference>
<dbReference type="PROSITE" id="PS00687">
    <property type="entry name" value="ALDEHYDE_DEHYDR_GLU"/>
    <property type="match status" value="1"/>
</dbReference>
<dbReference type="InterPro" id="IPR016160">
    <property type="entry name" value="Ald_DH_CS_CYS"/>
</dbReference>
<dbReference type="OrthoDB" id="9762913at2"/>
<dbReference type="InterPro" id="IPR015590">
    <property type="entry name" value="Aldehyde_DH_dom"/>
</dbReference>
<dbReference type="PIRSF" id="PIRSF036492">
    <property type="entry name" value="ALDH"/>
    <property type="match status" value="1"/>
</dbReference>
<feature type="active site" evidence="5">
    <location>
        <position position="243"/>
    </location>
</feature>
<dbReference type="KEGG" id="ebm:SG0102_29590"/>
<evidence type="ECO:0000259" key="8">
    <source>
        <dbReference type="Pfam" id="PF00171"/>
    </source>
</evidence>
<dbReference type="FunFam" id="3.40.605.10:FF:000004">
    <property type="entry name" value="Aldehyde dehydrogenase"/>
    <property type="match status" value="1"/>
</dbReference>
<dbReference type="InParanoid" id="A0A3G9JI03"/>
<evidence type="ECO:0000256" key="7">
    <source>
        <dbReference type="RuleBase" id="RU003345"/>
    </source>
</evidence>
<dbReference type="Gene3D" id="3.40.605.10">
    <property type="entry name" value="Aldehyde Dehydrogenase, Chain A, domain 1"/>
    <property type="match status" value="1"/>
</dbReference>